<dbReference type="Pfam" id="PF00487">
    <property type="entry name" value="FA_desaturase"/>
    <property type="match status" value="1"/>
</dbReference>
<geneLocation type="plasmid" evidence="2 3">
    <name>pSros1</name>
</geneLocation>
<dbReference type="GO" id="GO:0006629">
    <property type="term" value="P:lipid metabolic process"/>
    <property type="evidence" value="ECO:0007669"/>
    <property type="project" value="InterPro"/>
</dbReference>
<dbReference type="PATRIC" id="fig|1352936.5.peg.9616"/>
<organism evidence="2 3">
    <name type="scientific">Streptomyces roseochromogenus subsp. oscitans DS 12.976</name>
    <dbReference type="NCBI Taxonomy" id="1352936"/>
    <lineage>
        <taxon>Bacteria</taxon>
        <taxon>Bacillati</taxon>
        <taxon>Actinomycetota</taxon>
        <taxon>Actinomycetes</taxon>
        <taxon>Kitasatosporales</taxon>
        <taxon>Streptomycetaceae</taxon>
        <taxon>Streptomyces</taxon>
    </lineage>
</organism>
<protein>
    <recommendedName>
        <fullName evidence="1">Fatty acid desaturase domain-containing protein</fullName>
    </recommendedName>
</protein>
<dbReference type="AlphaFoldDB" id="V6JM45"/>
<dbReference type="OrthoDB" id="9800167at2"/>
<dbReference type="EMBL" id="AWQX01000401">
    <property type="protein sequence ID" value="EST17929.1"/>
    <property type="molecule type" value="Genomic_DNA"/>
</dbReference>
<gene>
    <name evidence="2" type="ORF">M878_46245</name>
</gene>
<reference evidence="2 3" key="1">
    <citation type="journal article" date="2014" name="Genome Announc.">
        <title>Draft Genome Sequence of Streptomyces roseochromogenes subsp. oscitans DS 12.976, Producer of the Aminocoumarin Antibiotic Clorobiocin.</title>
        <authorList>
            <person name="Ruckert C."/>
            <person name="Kalinowski J."/>
            <person name="Heide L."/>
            <person name="Apel A.K."/>
        </authorList>
    </citation>
    <scope>NUCLEOTIDE SEQUENCE [LARGE SCALE GENOMIC DNA]</scope>
    <source>
        <strain evidence="2 3">DS 12.976</strain>
        <plasmid evidence="2">pSros1</plasmid>
    </source>
</reference>
<proteinExistence type="predicted"/>
<evidence type="ECO:0000313" key="2">
    <source>
        <dbReference type="EMBL" id="EST17929.1"/>
    </source>
</evidence>
<keyword evidence="2" id="KW-0614">Plasmid</keyword>
<dbReference type="HOGENOM" id="CLU_766783_0_0_11"/>
<dbReference type="InterPro" id="IPR005804">
    <property type="entry name" value="FA_desaturase_dom"/>
</dbReference>
<comment type="caution">
    <text evidence="2">The sequence shown here is derived from an EMBL/GenBank/DDBJ whole genome shotgun (WGS) entry which is preliminary data.</text>
</comment>
<keyword evidence="3" id="KW-1185">Reference proteome</keyword>
<evidence type="ECO:0000259" key="1">
    <source>
        <dbReference type="Pfam" id="PF00487"/>
    </source>
</evidence>
<sequence length="362" mass="39564">MVTYLGIIVAGIAVRQLDRWWFSPRRGRHQLASLRDVMALQRARANNITPVLLLAGHWLELLGWCLIAAHGGLAGWMAGALAGAVKFRHLQEVSHFAVHGVLTQSPRAATLLAEAAVHIPLGFVPVPVRRRRHVREHHPNATVIGADPNLRELHDAGLHSGVTSTRFALALVYPLTPAGLAATLRGIADNLRTSTARWWRPAGFAAAPVAITAAFGWQATLCVFVLPRLLLYPQLAWMSLLVEHRWWDADPIEGPPAVVEAARCLRLYPNNPVLALLARGTWLPYGDLYHYAHSAHPAVRWNYLPAVERGIVGTPAYTPDALFLGGDSAVARRHFSALTGKVVSRPGLQMGPLGQKERQPVA</sequence>
<feature type="domain" description="Fatty acid desaturase" evidence="1">
    <location>
        <begin position="75"/>
        <end position="311"/>
    </location>
</feature>
<evidence type="ECO:0000313" key="3">
    <source>
        <dbReference type="Proteomes" id="UP000017984"/>
    </source>
</evidence>
<name>V6JM45_STRRC</name>
<dbReference type="RefSeq" id="WP_023554098.1">
    <property type="nucleotide sequence ID" value="NZ_CM002286.1"/>
</dbReference>
<accession>V6JM45</accession>
<dbReference type="Proteomes" id="UP000017984">
    <property type="component" value="Plasmid pSros1"/>
</dbReference>